<evidence type="ECO:0000313" key="13">
    <source>
        <dbReference type="Proteomes" id="UP000316196"/>
    </source>
</evidence>
<dbReference type="Proteomes" id="UP000316196">
    <property type="component" value="Unassembled WGS sequence"/>
</dbReference>
<dbReference type="InterPro" id="IPR002637">
    <property type="entry name" value="RdgB/HAM1"/>
</dbReference>
<comment type="cofactor">
    <cofactor evidence="10">
        <name>Mg(2+)</name>
        <dbReference type="ChEBI" id="CHEBI:18420"/>
    </cofactor>
    <text evidence="10">Binds 1 Mg(2+) ion per subunit.</text>
</comment>
<dbReference type="GO" id="GO:0036220">
    <property type="term" value="F:ITP diphosphatase activity"/>
    <property type="evidence" value="ECO:0007669"/>
    <property type="project" value="UniProtKB-UniRule"/>
</dbReference>
<organism evidence="12 13">
    <name type="scientific">Propioniferax innocua</name>
    <dbReference type="NCBI Taxonomy" id="1753"/>
    <lineage>
        <taxon>Bacteria</taxon>
        <taxon>Bacillati</taxon>
        <taxon>Actinomycetota</taxon>
        <taxon>Actinomycetes</taxon>
        <taxon>Propionibacteriales</taxon>
        <taxon>Propionibacteriaceae</taxon>
        <taxon>Propioniferax</taxon>
    </lineage>
</organism>
<feature type="binding site" evidence="10">
    <location>
        <begin position="152"/>
        <end position="155"/>
    </location>
    <ligand>
        <name>substrate</name>
    </ligand>
</feature>
<dbReference type="GO" id="GO:0009146">
    <property type="term" value="P:purine nucleoside triphosphate catabolic process"/>
    <property type="evidence" value="ECO:0007669"/>
    <property type="project" value="UniProtKB-UniRule"/>
</dbReference>
<keyword evidence="5 10" id="KW-0378">Hydrolase</keyword>
<feature type="binding site" evidence="10">
    <location>
        <begin position="180"/>
        <end position="181"/>
    </location>
    <ligand>
        <name>substrate</name>
    </ligand>
</feature>
<dbReference type="CDD" id="cd00515">
    <property type="entry name" value="HAM1"/>
    <property type="match status" value="1"/>
</dbReference>
<dbReference type="EC" id="3.6.1.66" evidence="10"/>
<evidence type="ECO:0000256" key="4">
    <source>
        <dbReference type="ARBA" id="ARBA00022741"/>
    </source>
</evidence>
<dbReference type="FunFam" id="3.90.950.10:FF:000001">
    <property type="entry name" value="dITP/XTP pyrophosphatase"/>
    <property type="match status" value="1"/>
</dbReference>
<comment type="caution">
    <text evidence="12">The sequence shown here is derived from an EMBL/GenBank/DDBJ whole genome shotgun (WGS) entry which is preliminary data.</text>
</comment>
<gene>
    <name evidence="12" type="ORF">FB460_0814</name>
</gene>
<dbReference type="EMBL" id="VFOR01000001">
    <property type="protein sequence ID" value="TQL63014.1"/>
    <property type="molecule type" value="Genomic_DNA"/>
</dbReference>
<proteinExistence type="inferred from homology"/>
<keyword evidence="6 10" id="KW-0460">Magnesium</keyword>
<protein>
    <recommendedName>
        <fullName evidence="10">dITP/XTP pyrophosphatase</fullName>
        <ecNumber evidence="10">3.6.1.66</ecNumber>
    </recommendedName>
    <alternativeName>
        <fullName evidence="10">Non-canonical purine NTP pyrophosphatase</fullName>
    </alternativeName>
    <alternativeName>
        <fullName evidence="10">Non-standard purine NTP pyrophosphatase</fullName>
    </alternativeName>
    <alternativeName>
        <fullName evidence="10">Nucleoside-triphosphate diphosphatase</fullName>
    </alternativeName>
    <alternativeName>
        <fullName evidence="10">Nucleoside-triphosphate pyrophosphatase</fullName>
        <shortName evidence="10">NTPase</shortName>
    </alternativeName>
</protein>
<comment type="subunit">
    <text evidence="2 10">Homodimer.</text>
</comment>
<evidence type="ECO:0000256" key="7">
    <source>
        <dbReference type="ARBA" id="ARBA00023080"/>
    </source>
</evidence>
<dbReference type="GO" id="GO:0036222">
    <property type="term" value="F:XTP diphosphatase activity"/>
    <property type="evidence" value="ECO:0007669"/>
    <property type="project" value="UniProtKB-UniRule"/>
</dbReference>
<dbReference type="InterPro" id="IPR029001">
    <property type="entry name" value="ITPase-like_fam"/>
</dbReference>
<accession>A0A542ZRM9</accession>
<evidence type="ECO:0000256" key="3">
    <source>
        <dbReference type="ARBA" id="ARBA00022723"/>
    </source>
</evidence>
<evidence type="ECO:0000256" key="8">
    <source>
        <dbReference type="ARBA" id="ARBA00051875"/>
    </source>
</evidence>
<keyword evidence="3 10" id="KW-0479">Metal-binding</keyword>
<evidence type="ECO:0000256" key="10">
    <source>
        <dbReference type="HAMAP-Rule" id="MF_01405"/>
    </source>
</evidence>
<dbReference type="SUPFAM" id="SSF52972">
    <property type="entry name" value="ITPase-like"/>
    <property type="match status" value="1"/>
</dbReference>
<dbReference type="Pfam" id="PF01725">
    <property type="entry name" value="Ham1p_like"/>
    <property type="match status" value="1"/>
</dbReference>
<dbReference type="GO" id="GO:0005829">
    <property type="term" value="C:cytosol"/>
    <property type="evidence" value="ECO:0007669"/>
    <property type="project" value="TreeGrafter"/>
</dbReference>
<dbReference type="HAMAP" id="MF_01405">
    <property type="entry name" value="Non_canon_purine_NTPase"/>
    <property type="match status" value="1"/>
</dbReference>
<feature type="binding site" evidence="10">
    <location>
        <begin position="9"/>
        <end position="14"/>
    </location>
    <ligand>
        <name>substrate</name>
    </ligand>
</feature>
<feature type="binding site" evidence="10">
    <location>
        <position position="175"/>
    </location>
    <ligand>
        <name>substrate</name>
    </ligand>
</feature>
<name>A0A542ZRM9_9ACTN</name>
<dbReference type="GO" id="GO:0017111">
    <property type="term" value="F:ribonucleoside triphosphate phosphatase activity"/>
    <property type="evidence" value="ECO:0007669"/>
    <property type="project" value="InterPro"/>
</dbReference>
<comment type="catalytic activity">
    <reaction evidence="8 10">
        <text>dITP + H2O = dIMP + diphosphate + H(+)</text>
        <dbReference type="Rhea" id="RHEA:28342"/>
        <dbReference type="ChEBI" id="CHEBI:15377"/>
        <dbReference type="ChEBI" id="CHEBI:15378"/>
        <dbReference type="ChEBI" id="CHEBI:33019"/>
        <dbReference type="ChEBI" id="CHEBI:61194"/>
        <dbReference type="ChEBI" id="CHEBI:61382"/>
        <dbReference type="EC" id="3.6.1.66"/>
    </reaction>
</comment>
<dbReference type="NCBIfam" id="TIGR00042">
    <property type="entry name" value="RdgB/HAM1 family non-canonical purine NTP pyrophosphatase"/>
    <property type="match status" value="1"/>
</dbReference>
<dbReference type="Gene3D" id="3.90.950.10">
    <property type="match status" value="1"/>
</dbReference>
<keyword evidence="4 10" id="KW-0547">Nucleotide-binding</keyword>
<dbReference type="GO" id="GO:0035870">
    <property type="term" value="F:dITP diphosphatase activity"/>
    <property type="evidence" value="ECO:0007669"/>
    <property type="project" value="UniProtKB-UniRule"/>
</dbReference>
<comment type="catalytic activity">
    <reaction evidence="9 10">
        <text>XTP + H2O = XMP + diphosphate + H(+)</text>
        <dbReference type="Rhea" id="RHEA:28610"/>
        <dbReference type="ChEBI" id="CHEBI:15377"/>
        <dbReference type="ChEBI" id="CHEBI:15378"/>
        <dbReference type="ChEBI" id="CHEBI:33019"/>
        <dbReference type="ChEBI" id="CHEBI:57464"/>
        <dbReference type="ChEBI" id="CHEBI:61314"/>
        <dbReference type="EC" id="3.6.1.66"/>
    </reaction>
</comment>
<comment type="similarity">
    <text evidence="1 10 11">Belongs to the HAM1 NTPase family.</text>
</comment>
<evidence type="ECO:0000256" key="6">
    <source>
        <dbReference type="ARBA" id="ARBA00022842"/>
    </source>
</evidence>
<dbReference type="InterPro" id="IPR020922">
    <property type="entry name" value="dITP/XTP_pyrophosphatase"/>
</dbReference>
<evidence type="ECO:0000256" key="1">
    <source>
        <dbReference type="ARBA" id="ARBA00008023"/>
    </source>
</evidence>
<evidence type="ECO:0000256" key="11">
    <source>
        <dbReference type="RuleBase" id="RU003781"/>
    </source>
</evidence>
<comment type="caution">
    <text evidence="10">Lacks conserved residue(s) required for the propagation of feature annotation.</text>
</comment>
<dbReference type="GO" id="GO:0009117">
    <property type="term" value="P:nucleotide metabolic process"/>
    <property type="evidence" value="ECO:0007669"/>
    <property type="project" value="UniProtKB-KW"/>
</dbReference>
<keyword evidence="13" id="KW-1185">Reference proteome</keyword>
<feature type="binding site" evidence="10">
    <location>
        <position position="70"/>
    </location>
    <ligand>
        <name>substrate</name>
    </ligand>
</feature>
<evidence type="ECO:0000313" key="12">
    <source>
        <dbReference type="EMBL" id="TQL63014.1"/>
    </source>
</evidence>
<evidence type="ECO:0000256" key="5">
    <source>
        <dbReference type="ARBA" id="ARBA00022801"/>
    </source>
</evidence>
<dbReference type="PANTHER" id="PTHR11067:SF9">
    <property type="entry name" value="INOSINE TRIPHOSPHATE PYROPHOSPHATASE"/>
    <property type="match status" value="1"/>
</dbReference>
<feature type="binding site" evidence="10">
    <location>
        <position position="69"/>
    </location>
    <ligand>
        <name>Mg(2+)</name>
        <dbReference type="ChEBI" id="CHEBI:18420"/>
    </ligand>
</feature>
<dbReference type="AlphaFoldDB" id="A0A542ZRM9"/>
<comment type="catalytic activity">
    <reaction evidence="10">
        <text>ITP + H2O = IMP + diphosphate + H(+)</text>
        <dbReference type="Rhea" id="RHEA:29399"/>
        <dbReference type="ChEBI" id="CHEBI:15377"/>
        <dbReference type="ChEBI" id="CHEBI:15378"/>
        <dbReference type="ChEBI" id="CHEBI:33019"/>
        <dbReference type="ChEBI" id="CHEBI:58053"/>
        <dbReference type="ChEBI" id="CHEBI:61402"/>
        <dbReference type="EC" id="3.6.1.66"/>
    </reaction>
</comment>
<evidence type="ECO:0000256" key="9">
    <source>
        <dbReference type="ARBA" id="ARBA00052017"/>
    </source>
</evidence>
<sequence>MSPKVFIASGNRGKITELRRLLPGVEVVGTHDVPEWTAPPETADTFEGNALIKARAGCRASGLPTVADDSGLSVDVLNGMPGVRSARWAGSDATDRSNLELLLHQLFDVGVDRRGAHFACVVAAVFPDGTEIVRSGTMPGHLAFEPEGDHGFGYDPIFVPQGERRTSAQMSPEEKDAISHRGQALRAIIPELLEKLER</sequence>
<dbReference type="GO" id="GO:0046872">
    <property type="term" value="F:metal ion binding"/>
    <property type="evidence" value="ECO:0007669"/>
    <property type="project" value="UniProtKB-KW"/>
</dbReference>
<comment type="function">
    <text evidence="10">Pyrophosphatase that catalyzes the hydrolysis of nucleoside triphosphates to their monophosphate derivatives, with a high preference for the non-canonical purine nucleotides XTP (xanthosine triphosphate), dITP (deoxyinosine triphosphate) and ITP. Seems to function as a house-cleaning enzyme that removes non-canonical purine nucleotides from the nucleotide pool, thus preventing their incorporation into DNA/RNA and avoiding chromosomal lesions.</text>
</comment>
<dbReference type="GO" id="GO:0000166">
    <property type="term" value="F:nucleotide binding"/>
    <property type="evidence" value="ECO:0007669"/>
    <property type="project" value="UniProtKB-KW"/>
</dbReference>
<feature type="active site" description="Proton acceptor" evidence="10">
    <location>
        <position position="69"/>
    </location>
</feature>
<evidence type="ECO:0000256" key="2">
    <source>
        <dbReference type="ARBA" id="ARBA00011738"/>
    </source>
</evidence>
<dbReference type="PANTHER" id="PTHR11067">
    <property type="entry name" value="INOSINE TRIPHOSPHATE PYROPHOSPHATASE/HAM1 PROTEIN"/>
    <property type="match status" value="1"/>
</dbReference>
<keyword evidence="7 10" id="KW-0546">Nucleotide metabolism</keyword>
<reference evidence="12 13" key="1">
    <citation type="submission" date="2019-06" db="EMBL/GenBank/DDBJ databases">
        <title>Sequencing the genomes of 1000 actinobacteria strains.</title>
        <authorList>
            <person name="Klenk H.-P."/>
        </authorList>
    </citation>
    <scope>NUCLEOTIDE SEQUENCE [LARGE SCALE GENOMIC DNA]</scope>
    <source>
        <strain evidence="12 13">DSM 8251</strain>
    </source>
</reference>